<dbReference type="EMBL" id="PVYX01000002">
    <property type="protein sequence ID" value="PRX54258.1"/>
    <property type="molecule type" value="Genomic_DNA"/>
</dbReference>
<protein>
    <submittedName>
        <fullName evidence="2">Uncharacterized protein</fullName>
    </submittedName>
</protein>
<proteinExistence type="predicted"/>
<accession>A0A2T0M9V5</accession>
<evidence type="ECO:0000313" key="3">
    <source>
        <dbReference type="Proteomes" id="UP000237640"/>
    </source>
</evidence>
<organism evidence="2 3">
    <name type="scientific">Flagellimonas meridianipacifica</name>
    <dbReference type="NCBI Taxonomy" id="1080225"/>
    <lineage>
        <taxon>Bacteria</taxon>
        <taxon>Pseudomonadati</taxon>
        <taxon>Bacteroidota</taxon>
        <taxon>Flavobacteriia</taxon>
        <taxon>Flavobacteriales</taxon>
        <taxon>Flavobacteriaceae</taxon>
        <taxon>Flagellimonas</taxon>
    </lineage>
</organism>
<evidence type="ECO:0000313" key="2">
    <source>
        <dbReference type="EMBL" id="PRX54258.1"/>
    </source>
</evidence>
<evidence type="ECO:0000256" key="1">
    <source>
        <dbReference type="SAM" id="Phobius"/>
    </source>
</evidence>
<dbReference type="RefSeq" id="WP_106145551.1">
    <property type="nucleotide sequence ID" value="NZ_PVYX01000002.1"/>
</dbReference>
<keyword evidence="1" id="KW-1133">Transmembrane helix</keyword>
<reference evidence="2 3" key="1">
    <citation type="submission" date="2018-03" db="EMBL/GenBank/DDBJ databases">
        <title>Genomic Encyclopedia of Archaeal and Bacterial Type Strains, Phase II (KMG-II): from individual species to whole genera.</title>
        <authorList>
            <person name="Goeker M."/>
        </authorList>
    </citation>
    <scope>NUCLEOTIDE SEQUENCE [LARGE SCALE GENOMIC DNA]</scope>
    <source>
        <strain evidence="2 3">DSM 25027</strain>
    </source>
</reference>
<gene>
    <name evidence="2" type="ORF">CLV81_2656</name>
</gene>
<comment type="caution">
    <text evidence="2">The sequence shown here is derived from an EMBL/GenBank/DDBJ whole genome shotgun (WGS) entry which is preliminary data.</text>
</comment>
<feature type="transmembrane region" description="Helical" evidence="1">
    <location>
        <begin position="12"/>
        <end position="30"/>
    </location>
</feature>
<sequence>MKTKQLISNGKKIIWEMVPVILGIWIALWVSNWNENKRDRQFLERIMQSVQSENKVNLEEISVIRPRQEKLMENVENHLNDNGTTILQILSKSGGFKIPAIKNASWKALTGSKIELMDYKTLKILSDIEEGQKAFESKIDYATSFLYQNLNATGEDEKTIFKVLLNDIIDSENQLEKLFRELEGIDSQQTGN</sequence>
<keyword evidence="1" id="KW-0812">Transmembrane</keyword>
<dbReference type="Proteomes" id="UP000237640">
    <property type="component" value="Unassembled WGS sequence"/>
</dbReference>
<dbReference type="AlphaFoldDB" id="A0A2T0M9V5"/>
<keyword evidence="1" id="KW-0472">Membrane</keyword>
<keyword evidence="3" id="KW-1185">Reference proteome</keyword>
<dbReference type="OrthoDB" id="713837at2"/>
<name>A0A2T0M9V5_9FLAO</name>